<dbReference type="Proteomes" id="UP000321945">
    <property type="component" value="Unassembled WGS sequence"/>
</dbReference>
<dbReference type="OrthoDB" id="1444653at2"/>
<dbReference type="RefSeq" id="WP_111815801.1">
    <property type="nucleotide sequence ID" value="NZ_CBCRZQ010000004.1"/>
</dbReference>
<proteinExistence type="predicted"/>
<evidence type="ECO:0000313" key="2">
    <source>
        <dbReference type="Proteomes" id="UP000321945"/>
    </source>
</evidence>
<sequence length="107" mass="13079">MKSIKQKLHRAIKRSQAAYNLYTPDKKYYQALRIKLANEKVYELLEVFLYECDEKEVDLIHQYLFHLEDWFHQFETLEKKLIDLEAEFVFNRFDESPEFPESILKSL</sequence>
<comment type="caution">
    <text evidence="1">The sequence shown here is derived from an EMBL/GenBank/DDBJ whole genome shotgun (WGS) entry which is preliminary data.</text>
</comment>
<gene>
    <name evidence="1" type="ORF">ESV24_14800</name>
</gene>
<evidence type="ECO:0000313" key="1">
    <source>
        <dbReference type="EMBL" id="TXD67869.1"/>
    </source>
</evidence>
<dbReference type="EMBL" id="VORU01000022">
    <property type="protein sequence ID" value="TXD67869.1"/>
    <property type="molecule type" value="Genomic_DNA"/>
</dbReference>
<name>A0A5C6YKV4_9FLAO</name>
<organism evidence="1 2">
    <name type="scientific">Aequorivita lipolytica</name>
    <dbReference type="NCBI Taxonomy" id="153267"/>
    <lineage>
        <taxon>Bacteria</taxon>
        <taxon>Pseudomonadati</taxon>
        <taxon>Bacteroidota</taxon>
        <taxon>Flavobacteriia</taxon>
        <taxon>Flavobacteriales</taxon>
        <taxon>Flavobacteriaceae</taxon>
        <taxon>Aequorivita</taxon>
    </lineage>
</organism>
<dbReference type="AlphaFoldDB" id="A0A5C6YKV4"/>
<accession>A0A5C6YKV4</accession>
<protein>
    <submittedName>
        <fullName evidence="1">Uncharacterized protein</fullName>
    </submittedName>
</protein>
<reference evidence="1 2" key="1">
    <citation type="submission" date="2019-08" db="EMBL/GenBank/DDBJ databases">
        <title>Genome of Aequorivita lipolytica Y10-2 (type strain).</title>
        <authorList>
            <person name="Bowman J.P."/>
        </authorList>
    </citation>
    <scope>NUCLEOTIDE SEQUENCE [LARGE SCALE GENOMIC DNA]</scope>
    <source>
        <strain evidence="1 2">Y10-2</strain>
    </source>
</reference>
<keyword evidence="2" id="KW-1185">Reference proteome</keyword>